<protein>
    <recommendedName>
        <fullName evidence="3">Phage protein</fullName>
    </recommendedName>
</protein>
<evidence type="ECO:0008006" key="3">
    <source>
        <dbReference type="Google" id="ProtNLM"/>
    </source>
</evidence>
<organism evidence="1 2">
    <name type="scientific">Chromobacterium subtsugae</name>
    <dbReference type="NCBI Taxonomy" id="251747"/>
    <lineage>
        <taxon>Bacteria</taxon>
        <taxon>Pseudomonadati</taxon>
        <taxon>Pseudomonadota</taxon>
        <taxon>Betaproteobacteria</taxon>
        <taxon>Neisseriales</taxon>
        <taxon>Chromobacteriaceae</taxon>
        <taxon>Chromobacterium</taxon>
    </lineage>
</organism>
<dbReference type="RefSeq" id="WP_043573561.1">
    <property type="nucleotide sequence ID" value="NZ_CP142381.1"/>
</dbReference>
<dbReference type="Proteomes" id="UP000711178">
    <property type="component" value="Unassembled WGS sequence"/>
</dbReference>
<evidence type="ECO:0000313" key="1">
    <source>
        <dbReference type="EMBL" id="MBW8289046.1"/>
    </source>
</evidence>
<comment type="caution">
    <text evidence="1">The sequence shown here is derived from an EMBL/GenBank/DDBJ whole genome shotgun (WGS) entry which is preliminary data.</text>
</comment>
<accession>A0ABS7FGC5</accession>
<dbReference type="EMBL" id="JAHDTB010000014">
    <property type="protein sequence ID" value="MBW8289046.1"/>
    <property type="molecule type" value="Genomic_DNA"/>
</dbReference>
<evidence type="ECO:0000313" key="2">
    <source>
        <dbReference type="Proteomes" id="UP000711178"/>
    </source>
</evidence>
<keyword evidence="2" id="KW-1185">Reference proteome</keyword>
<name>A0ABS7FGC5_9NEIS</name>
<dbReference type="GeneID" id="89685740"/>
<sequence>MNIHLHCPIQSSIAHHIHAETLAAAADHQFDRLREQYTTNGIDWSDVANRNEATMAMAAQVLALVYGMPDCPARRKTIQLLDAATDSYAQDMVREAA</sequence>
<proteinExistence type="predicted"/>
<gene>
    <name evidence="1" type="ORF">KIF53_15540</name>
</gene>
<reference evidence="1 2" key="1">
    <citation type="submission" date="2021-05" db="EMBL/GenBank/DDBJ databases">
        <title>Draft Whole Genome Sequencing Of Biosensor Chromobacterium violaceum Strain CV026 Reveals A Regulatory RNA In Chromobacterium violaceum Phenotype Regulatory Network.</title>
        <authorList>
            <person name="Hong K.W."/>
            <person name="Chan K.G."/>
            <person name="Chang C.-Y."/>
        </authorList>
    </citation>
    <scope>NUCLEOTIDE SEQUENCE [LARGE SCALE GENOMIC DNA]</scope>
    <source>
        <strain evidence="1 2">ATCC 31532</strain>
    </source>
</reference>